<dbReference type="Proteomes" id="UP000663879">
    <property type="component" value="Unassembled WGS sequence"/>
</dbReference>
<evidence type="ECO:0000313" key="1">
    <source>
        <dbReference type="EMBL" id="CAF0955309.1"/>
    </source>
</evidence>
<organism evidence="1 2">
    <name type="scientific">Brachionus calyciflorus</name>
    <dbReference type="NCBI Taxonomy" id="104777"/>
    <lineage>
        <taxon>Eukaryota</taxon>
        <taxon>Metazoa</taxon>
        <taxon>Spiralia</taxon>
        <taxon>Gnathifera</taxon>
        <taxon>Rotifera</taxon>
        <taxon>Eurotatoria</taxon>
        <taxon>Monogononta</taxon>
        <taxon>Pseudotrocha</taxon>
        <taxon>Ploima</taxon>
        <taxon>Brachionidae</taxon>
        <taxon>Brachionus</taxon>
    </lineage>
</organism>
<sequence>MFRSTLLSILDSEKCYEMRNSSNIIILNLEQSNNDYLSIKSLLNYMNIRDNFQFIRLGKSGLDSNKIAPIKCIFENSKTVSFILRRKKVLMKVKEYQKVFIKPDMTLAKRIAGN</sequence>
<accession>A0A814DG68</accession>
<comment type="caution">
    <text evidence="1">The sequence shown here is derived from an EMBL/GenBank/DDBJ whole genome shotgun (WGS) entry which is preliminary data.</text>
</comment>
<name>A0A814DG68_9BILA</name>
<dbReference type="EMBL" id="CAJNOC010002858">
    <property type="protein sequence ID" value="CAF0955309.1"/>
    <property type="molecule type" value="Genomic_DNA"/>
</dbReference>
<reference evidence="1" key="1">
    <citation type="submission" date="2021-02" db="EMBL/GenBank/DDBJ databases">
        <authorList>
            <person name="Nowell W R."/>
        </authorList>
    </citation>
    <scope>NUCLEOTIDE SEQUENCE</scope>
    <source>
        <strain evidence="1">Ploen Becks lab</strain>
    </source>
</reference>
<keyword evidence="2" id="KW-1185">Reference proteome</keyword>
<dbReference type="AlphaFoldDB" id="A0A814DG68"/>
<protein>
    <submittedName>
        <fullName evidence="1">Uncharacterized protein</fullName>
    </submittedName>
</protein>
<gene>
    <name evidence="1" type="ORF">OXX778_LOCUS14163</name>
</gene>
<proteinExistence type="predicted"/>
<evidence type="ECO:0000313" key="2">
    <source>
        <dbReference type="Proteomes" id="UP000663879"/>
    </source>
</evidence>